<organism evidence="3 4">
    <name type="scientific">Bacillus aquiflavi</name>
    <dbReference type="NCBI Taxonomy" id="2672567"/>
    <lineage>
        <taxon>Bacteria</taxon>
        <taxon>Bacillati</taxon>
        <taxon>Bacillota</taxon>
        <taxon>Bacilli</taxon>
        <taxon>Bacillales</taxon>
        <taxon>Bacillaceae</taxon>
        <taxon>Bacillus</taxon>
    </lineage>
</organism>
<feature type="region of interest" description="Disordered" evidence="1">
    <location>
        <begin position="1"/>
        <end position="21"/>
    </location>
</feature>
<gene>
    <name evidence="3" type="ORF">G4D64_16325</name>
    <name evidence="2" type="ORF">H1Z61_16385</name>
</gene>
<evidence type="ECO:0000313" key="2">
    <source>
        <dbReference type="EMBL" id="MBA4538659.1"/>
    </source>
</evidence>
<proteinExistence type="predicted"/>
<evidence type="ECO:0000313" key="3">
    <source>
        <dbReference type="EMBL" id="NEY83019.1"/>
    </source>
</evidence>
<name>A0A6B3VY28_9BACI</name>
<dbReference type="RefSeq" id="WP_163243420.1">
    <property type="nucleotide sequence ID" value="NZ_CP082780.1"/>
</dbReference>
<reference evidence="2 5" key="2">
    <citation type="submission" date="2020-07" db="EMBL/GenBank/DDBJ databases">
        <authorList>
            <person name="Feng H."/>
        </authorList>
    </citation>
    <scope>NUCLEOTIDE SEQUENCE [LARGE SCALE GENOMIC DNA]</scope>
    <source>
        <strain evidence="5">s-12</strain>
        <strain evidence="2">S-12</strain>
    </source>
</reference>
<evidence type="ECO:0000313" key="4">
    <source>
        <dbReference type="Proteomes" id="UP000472971"/>
    </source>
</evidence>
<dbReference type="Proteomes" id="UP000570010">
    <property type="component" value="Unassembled WGS sequence"/>
</dbReference>
<evidence type="ECO:0000256" key="1">
    <source>
        <dbReference type="SAM" id="MobiDB-lite"/>
    </source>
</evidence>
<dbReference type="EMBL" id="JAAIWN010000061">
    <property type="protein sequence ID" value="NEY83019.1"/>
    <property type="molecule type" value="Genomic_DNA"/>
</dbReference>
<dbReference type="EMBL" id="JACEIO010000059">
    <property type="protein sequence ID" value="MBA4538659.1"/>
    <property type="molecule type" value="Genomic_DNA"/>
</dbReference>
<protein>
    <submittedName>
        <fullName evidence="3">Uncharacterized protein</fullName>
    </submittedName>
</protein>
<accession>A0A6B3VY28</accession>
<dbReference type="AlphaFoldDB" id="A0A6B3VY28"/>
<sequence length="207" mass="24217">MEKKEQSLLPKDMDPENLPKGRAFEDEFTRSFLQSTEEMMPGYYPFLSQNGKYTMAFPREGLTNERAYASRENQEYLNIAVWEEDADIFADIQVNYYGFLNPGYENNNKISLQSMMGTELNFEEVRGDGQTLYVSFFQDEKEAESDDDIYGYAGYLQNDRDAGGIVLLYQSFCQKNCEQLKEKDLKQAYKWITSVKFVHEKTEKEEN</sequence>
<reference evidence="3 4" key="1">
    <citation type="submission" date="2020-02" db="EMBL/GenBank/DDBJ databases">
        <title>Bacillus aquiflavi sp. nov., isolated from yellow water of strong flavor Chinese baijiu in Yibin region of China.</title>
        <authorList>
            <person name="Xie J."/>
        </authorList>
    </citation>
    <scope>NUCLEOTIDE SEQUENCE [LARGE SCALE GENOMIC DNA]</scope>
    <source>
        <strain evidence="3 4">3H-10</strain>
    </source>
</reference>
<keyword evidence="4" id="KW-1185">Reference proteome</keyword>
<comment type="caution">
    <text evidence="3">The sequence shown here is derived from an EMBL/GenBank/DDBJ whole genome shotgun (WGS) entry which is preliminary data.</text>
</comment>
<evidence type="ECO:0000313" key="5">
    <source>
        <dbReference type="Proteomes" id="UP000570010"/>
    </source>
</evidence>
<dbReference type="Proteomes" id="UP000472971">
    <property type="component" value="Unassembled WGS sequence"/>
</dbReference>